<comment type="subcellular location">
    <subcellularLocation>
        <location evidence="1">Endomembrane system</location>
        <topology evidence="1">Multi-pass membrane protein</topology>
    </subcellularLocation>
</comment>
<evidence type="ECO:0000256" key="2">
    <source>
        <dbReference type="ARBA" id="ARBA00022692"/>
    </source>
</evidence>
<name>A0A1E3VUX9_9HYPH</name>
<feature type="transmembrane region" description="Helical" evidence="7">
    <location>
        <begin position="63"/>
        <end position="84"/>
    </location>
</feature>
<dbReference type="GO" id="GO:0008610">
    <property type="term" value="P:lipid biosynthetic process"/>
    <property type="evidence" value="ECO:0007669"/>
    <property type="project" value="InterPro"/>
</dbReference>
<feature type="transmembrane region" description="Helical" evidence="7">
    <location>
        <begin position="128"/>
        <end position="151"/>
    </location>
</feature>
<dbReference type="Proteomes" id="UP000094472">
    <property type="component" value="Unassembled WGS sequence"/>
</dbReference>
<keyword evidence="2 7" id="KW-0812">Transmembrane</keyword>
<evidence type="ECO:0000313" key="10">
    <source>
        <dbReference type="Proteomes" id="UP000094472"/>
    </source>
</evidence>
<dbReference type="GO" id="GO:0016020">
    <property type="term" value="C:membrane"/>
    <property type="evidence" value="ECO:0007669"/>
    <property type="project" value="GOC"/>
</dbReference>
<evidence type="ECO:0000256" key="3">
    <source>
        <dbReference type="ARBA" id="ARBA00022989"/>
    </source>
</evidence>
<dbReference type="GO" id="GO:0012505">
    <property type="term" value="C:endomembrane system"/>
    <property type="evidence" value="ECO:0007669"/>
    <property type="project" value="UniProtKB-SubCell"/>
</dbReference>
<accession>A0A1E3VUX9</accession>
<dbReference type="PANTHER" id="PTHR21624:SF1">
    <property type="entry name" value="ALKYLGLYCEROL MONOOXYGENASE"/>
    <property type="match status" value="1"/>
</dbReference>
<evidence type="ECO:0000256" key="5">
    <source>
        <dbReference type="ARBA" id="ARBA00023098"/>
    </source>
</evidence>
<reference evidence="9 10" key="1">
    <citation type="journal article" date="2016" name="Environ. Microbiol.">
        <title>New Methyloceanibacter diversity from North Sea sediments includes methanotroph containing solely the soluble methane monooxygenase.</title>
        <authorList>
            <person name="Vekeman B."/>
            <person name="Kerckhof F.M."/>
            <person name="Cremers G."/>
            <person name="de Vos P."/>
            <person name="Vandamme P."/>
            <person name="Boon N."/>
            <person name="Op den Camp H.J."/>
            <person name="Heylen K."/>
        </authorList>
    </citation>
    <scope>NUCLEOTIDE SEQUENCE [LARGE SCALE GENOMIC DNA]</scope>
    <source>
        <strain evidence="9 10">R-67175</strain>
    </source>
</reference>
<keyword evidence="4" id="KW-0560">Oxidoreductase</keyword>
<organism evidence="9 10">
    <name type="scientific">Methyloceanibacter superfactus</name>
    <dbReference type="NCBI Taxonomy" id="1774969"/>
    <lineage>
        <taxon>Bacteria</taxon>
        <taxon>Pseudomonadati</taxon>
        <taxon>Pseudomonadota</taxon>
        <taxon>Alphaproteobacteria</taxon>
        <taxon>Hyphomicrobiales</taxon>
        <taxon>Hyphomicrobiaceae</taxon>
        <taxon>Methyloceanibacter</taxon>
    </lineage>
</organism>
<gene>
    <name evidence="9" type="ORF">AUC69_11905</name>
</gene>
<keyword evidence="10" id="KW-1185">Reference proteome</keyword>
<dbReference type="AlphaFoldDB" id="A0A1E3VUX9"/>
<feature type="domain" description="Fatty acid hydroxylase" evidence="8">
    <location>
        <begin position="67"/>
        <end position="201"/>
    </location>
</feature>
<evidence type="ECO:0000256" key="4">
    <source>
        <dbReference type="ARBA" id="ARBA00023002"/>
    </source>
</evidence>
<dbReference type="InterPro" id="IPR006694">
    <property type="entry name" value="Fatty_acid_hydroxylase"/>
</dbReference>
<proteinExistence type="predicted"/>
<comment type="caution">
    <text evidence="9">The sequence shown here is derived from an EMBL/GenBank/DDBJ whole genome shotgun (WGS) entry which is preliminary data.</text>
</comment>
<dbReference type="Pfam" id="PF04116">
    <property type="entry name" value="FA_hydroxylase"/>
    <property type="match status" value="1"/>
</dbReference>
<dbReference type="PANTHER" id="PTHR21624">
    <property type="entry name" value="STEROL DESATURASE-RELATED PROTEIN"/>
    <property type="match status" value="1"/>
</dbReference>
<evidence type="ECO:0000259" key="8">
    <source>
        <dbReference type="Pfam" id="PF04116"/>
    </source>
</evidence>
<protein>
    <recommendedName>
        <fullName evidence="8">Fatty acid hydroxylase domain-containing protein</fullName>
    </recommendedName>
</protein>
<evidence type="ECO:0000256" key="1">
    <source>
        <dbReference type="ARBA" id="ARBA00004127"/>
    </source>
</evidence>
<dbReference type="GO" id="GO:0005506">
    <property type="term" value="F:iron ion binding"/>
    <property type="evidence" value="ECO:0007669"/>
    <property type="project" value="InterPro"/>
</dbReference>
<dbReference type="GO" id="GO:0006643">
    <property type="term" value="P:membrane lipid metabolic process"/>
    <property type="evidence" value="ECO:0007669"/>
    <property type="project" value="TreeGrafter"/>
</dbReference>
<evidence type="ECO:0000256" key="7">
    <source>
        <dbReference type="SAM" id="Phobius"/>
    </source>
</evidence>
<dbReference type="GO" id="GO:0050479">
    <property type="term" value="F:glyceryl-ether monooxygenase activity"/>
    <property type="evidence" value="ECO:0007669"/>
    <property type="project" value="TreeGrafter"/>
</dbReference>
<keyword evidence="3 7" id="KW-1133">Transmembrane helix</keyword>
<sequence>MSFAMERVLPYEVTWNDAHGDTVKDLAHAAVYEIANLFALVVFIIISASLLPEWSLWPSTLPIAVQFLLAIVIVDCTMTVVHYFSHRVDWLWRLHAVHHGVHRLYGFNGFIRHPLHQALDIVAGTLPLVLLGLPVDVAVLLGFTIAVQLIVQHSNVDYMLGPLQKILAIGPVHRLHHVNWAGEGDVNFGLFFTAWDRLLGTYQPPQARKPRTGDIGIQDCPHYPQVYAKQLVAPFDPDGFCPKDSARASEGRQIT</sequence>
<evidence type="ECO:0000313" key="9">
    <source>
        <dbReference type="EMBL" id="ODR97325.1"/>
    </source>
</evidence>
<dbReference type="InterPro" id="IPR051689">
    <property type="entry name" value="Sterol_desaturase/TMEM195"/>
</dbReference>
<dbReference type="STRING" id="1774969.AUC69_11905"/>
<keyword evidence="5" id="KW-0443">Lipid metabolism</keyword>
<dbReference type="EMBL" id="LPWF01000026">
    <property type="protein sequence ID" value="ODR97325.1"/>
    <property type="molecule type" value="Genomic_DNA"/>
</dbReference>
<evidence type="ECO:0000256" key="6">
    <source>
        <dbReference type="ARBA" id="ARBA00023136"/>
    </source>
</evidence>
<feature type="transmembrane region" description="Helical" evidence="7">
    <location>
        <begin position="29"/>
        <end position="51"/>
    </location>
</feature>
<keyword evidence="6 7" id="KW-0472">Membrane</keyword>